<dbReference type="RefSeq" id="WP_042582444.1">
    <property type="nucleotide sequence ID" value="NZ_JXQQ01000119.1"/>
</dbReference>
<reference evidence="2 3" key="1">
    <citation type="submission" date="2014-12" db="EMBL/GenBank/DDBJ databases">
        <title>16Stimator: statistical estimation of ribosomal gene copy numbers from draft genome assemblies.</title>
        <authorList>
            <person name="Perisin M.A."/>
            <person name="Vetter M."/>
            <person name="Gilbert J.A."/>
            <person name="Bergelson J."/>
        </authorList>
    </citation>
    <scope>NUCLEOTIDE SEQUENCE [LARGE SCALE GENOMIC DNA]</scope>
    <source>
        <strain evidence="2 3">MEDvA23</strain>
    </source>
</reference>
<gene>
    <name evidence="2" type="ORF">RT97_29650</name>
</gene>
<dbReference type="OrthoDB" id="5395100at2"/>
<accession>A0A0D0JVP7</accession>
<name>A0A0D0JVP7_VARPD</name>
<evidence type="ECO:0000313" key="2">
    <source>
        <dbReference type="EMBL" id="KIQ17752.1"/>
    </source>
</evidence>
<dbReference type="InterPro" id="IPR007921">
    <property type="entry name" value="CHAP_dom"/>
</dbReference>
<evidence type="ECO:0000313" key="3">
    <source>
        <dbReference type="Proteomes" id="UP000032067"/>
    </source>
</evidence>
<comment type="caution">
    <text evidence="2">The sequence shown here is derived from an EMBL/GenBank/DDBJ whole genome shotgun (WGS) entry which is preliminary data.</text>
</comment>
<protein>
    <recommendedName>
        <fullName evidence="1">Peptidase C51 domain-containing protein</fullName>
    </recommendedName>
</protein>
<dbReference type="Proteomes" id="UP000032067">
    <property type="component" value="Unassembled WGS sequence"/>
</dbReference>
<organism evidence="2 3">
    <name type="scientific">Variovorax paradoxus</name>
    <dbReference type="NCBI Taxonomy" id="34073"/>
    <lineage>
        <taxon>Bacteria</taxon>
        <taxon>Pseudomonadati</taxon>
        <taxon>Pseudomonadota</taxon>
        <taxon>Betaproteobacteria</taxon>
        <taxon>Burkholderiales</taxon>
        <taxon>Comamonadaceae</taxon>
        <taxon>Variovorax</taxon>
    </lineage>
</organism>
<dbReference type="Pfam" id="PF05257">
    <property type="entry name" value="CHAP"/>
    <property type="match status" value="1"/>
</dbReference>
<dbReference type="AlphaFoldDB" id="A0A0D0JVP7"/>
<evidence type="ECO:0000259" key="1">
    <source>
        <dbReference type="Pfam" id="PF05257"/>
    </source>
</evidence>
<proteinExistence type="predicted"/>
<sequence>MKELIDQMLEIARTEIGTREAAVNNTGARIVEYQGATWLAPGAWPWCAAFTAWVMREWLENEAVREALHLDSFSLADKWRCRDASAFGWEKWARQRNLQVLDETQKARAGDFVVFDFSHIGIVTDDQPLASRKLATIEGNTNGKGERDSVTGDGVWVKERVPTLAKSYIRIFN</sequence>
<feature type="domain" description="Peptidase C51" evidence="1">
    <location>
        <begin position="43"/>
        <end position="140"/>
    </location>
</feature>
<dbReference type="EMBL" id="JXQQ01000119">
    <property type="protein sequence ID" value="KIQ17752.1"/>
    <property type="molecule type" value="Genomic_DNA"/>
</dbReference>